<evidence type="ECO:0000256" key="1">
    <source>
        <dbReference type="ARBA" id="ARBA00022729"/>
    </source>
</evidence>
<dbReference type="InterPro" id="IPR011050">
    <property type="entry name" value="Pectin_lyase_fold/virulence"/>
</dbReference>
<feature type="signal peptide" evidence="2">
    <location>
        <begin position="1"/>
        <end position="20"/>
    </location>
</feature>
<evidence type="ECO:0000313" key="3">
    <source>
        <dbReference type="EMBL" id="QDT72349.1"/>
    </source>
</evidence>
<proteinExistence type="predicted"/>
<dbReference type="RefSeq" id="WP_145431928.1">
    <property type="nucleotide sequence ID" value="NZ_CP036339.1"/>
</dbReference>
<evidence type="ECO:0000256" key="2">
    <source>
        <dbReference type="SAM" id="SignalP"/>
    </source>
</evidence>
<dbReference type="SUPFAM" id="SSF51126">
    <property type="entry name" value="Pectin lyase-like"/>
    <property type="match status" value="1"/>
</dbReference>
<keyword evidence="1 2" id="KW-0732">Signal</keyword>
<dbReference type="EMBL" id="CP036339">
    <property type="protein sequence ID" value="QDT72349.1"/>
    <property type="molecule type" value="Genomic_DNA"/>
</dbReference>
<dbReference type="EC" id="3.4.21.-" evidence="3"/>
<dbReference type="KEGG" id="llh:I41_15220"/>
<dbReference type="GO" id="GO:0006508">
    <property type="term" value="P:proteolysis"/>
    <property type="evidence" value="ECO:0007669"/>
    <property type="project" value="UniProtKB-KW"/>
</dbReference>
<protein>
    <submittedName>
        <fullName evidence="3">Extracellular serine protease</fullName>
        <ecNumber evidence="3">3.4.21.-</ecNumber>
    </submittedName>
</protein>
<dbReference type="InterPro" id="IPR013424">
    <property type="entry name" value="Ice-binding_C"/>
</dbReference>
<sequence length="950" mass="94382" precursor="true">MIRKLSTRATVWGAVGIAAASLGDGGQAAGQEFVPTSGTNFWNDNNNWGPAPPQPFPNGPGALATLPAPTGALTIDLGQPIEVDTLTVNKGIALTDTYNTTILGSATNTLKFSGTATFSNSLSAEGTGVTIADAPVVFDSPFTVSQFDDGELRFLQPLSGTGNLVVGRGTSGTGAVILNAANTYQGSTTFGGGGAANYLTVRLNNATSIPGGLDVAGGTSNIALNDAAVLELGASDFKRGIGAGPDQIQFNGVGTNGFAARGANRVVNLGGAGAPIVWGDAGATFGELTFGSTTATHTVIFENPLNIGAANRTIRTYEGPASIETRFTQPISSNSAATLTKQGPGALALAAKNTYTGNTIVNNGALVLEHPEALPATTNVTLRAGGLLGLAIGDYNGTLGTGPGQLQFTTGNGGFAAFGGNFSVTLNGGAGVAWGGGNFAANNFVLSDDNATGTITFTNPIDLGATTRVLAIRNGSATLDARVTGVISGTGSLNKTQAGNVELAAANTYTGATLINNGVVILTNANSIPGGVTGGNLGNIQITNTNGSIGLGATDFTSGLGTGPGQINLNGANVDTGVPFNAGFAAYGGNRVVNLGGAAAPVTWNSGNFVGGNLLLGAVGSDGTLDFQNPVDLNGAPRIIVGRDGTAAIDAIISGVISGTAASLQKDNNGTISLTAANTYDGGTIIDQGRLLANNTTGSAVGTGDVSILDAGVLGGTGFVGTAGDASNVSVQLGGRINPGVEIGQLTVSGKVTFDAGSFLDVDLDGAGFDKLAITGGATLDGTLNVVVPDGFVAAPGSSYQILTSTSGVTGQFAGLTWNGANSWTAQYDANSVTLVAGATAGFAADFDLDGDVDSDDLGRWKTNFGLATGGTKELGDATGDGVVDGADFLAWQQQFGSGVTPPAVATAVAVPEPATWGLSLLALFGGKLLRRKSQKNHSLVGTDERLPSA</sequence>
<feature type="chain" id="PRO_5022083198" evidence="2">
    <location>
        <begin position="21"/>
        <end position="950"/>
    </location>
</feature>
<organism evidence="3 4">
    <name type="scientific">Lacipirellula limnantheis</name>
    <dbReference type="NCBI Taxonomy" id="2528024"/>
    <lineage>
        <taxon>Bacteria</taxon>
        <taxon>Pseudomonadati</taxon>
        <taxon>Planctomycetota</taxon>
        <taxon>Planctomycetia</taxon>
        <taxon>Pirellulales</taxon>
        <taxon>Lacipirellulaceae</taxon>
        <taxon>Lacipirellula</taxon>
    </lineage>
</organism>
<dbReference type="NCBIfam" id="TIGR02595">
    <property type="entry name" value="PEP_CTERM"/>
    <property type="match status" value="1"/>
</dbReference>
<name>A0A517TVF0_9BACT</name>
<reference evidence="3 4" key="1">
    <citation type="submission" date="2019-02" db="EMBL/GenBank/DDBJ databases">
        <title>Deep-cultivation of Planctomycetes and their phenomic and genomic characterization uncovers novel biology.</title>
        <authorList>
            <person name="Wiegand S."/>
            <person name="Jogler M."/>
            <person name="Boedeker C."/>
            <person name="Pinto D."/>
            <person name="Vollmers J."/>
            <person name="Rivas-Marin E."/>
            <person name="Kohn T."/>
            <person name="Peeters S.H."/>
            <person name="Heuer A."/>
            <person name="Rast P."/>
            <person name="Oberbeckmann S."/>
            <person name="Bunk B."/>
            <person name="Jeske O."/>
            <person name="Meyerdierks A."/>
            <person name="Storesund J.E."/>
            <person name="Kallscheuer N."/>
            <person name="Luecker S."/>
            <person name="Lage O.M."/>
            <person name="Pohl T."/>
            <person name="Merkel B.J."/>
            <person name="Hornburger P."/>
            <person name="Mueller R.-W."/>
            <person name="Bruemmer F."/>
            <person name="Labrenz M."/>
            <person name="Spormann A.M."/>
            <person name="Op den Camp H."/>
            <person name="Overmann J."/>
            <person name="Amann R."/>
            <person name="Jetten M.S.M."/>
            <person name="Mascher T."/>
            <person name="Medema M.H."/>
            <person name="Devos D.P."/>
            <person name="Kaster A.-K."/>
            <person name="Ovreas L."/>
            <person name="Rohde M."/>
            <person name="Galperin M.Y."/>
            <person name="Jogler C."/>
        </authorList>
    </citation>
    <scope>NUCLEOTIDE SEQUENCE [LARGE SCALE GENOMIC DNA]</scope>
    <source>
        <strain evidence="3 4">I41</strain>
    </source>
</reference>
<keyword evidence="3" id="KW-0378">Hydrolase</keyword>
<dbReference type="AlphaFoldDB" id="A0A517TVF0"/>
<dbReference type="Pfam" id="PF12951">
    <property type="entry name" value="PATR"/>
    <property type="match status" value="4"/>
</dbReference>
<keyword evidence="4" id="KW-1185">Reference proteome</keyword>
<dbReference type="NCBIfam" id="TIGR02601">
    <property type="entry name" value="autotrns_rpt"/>
    <property type="match status" value="3"/>
</dbReference>
<dbReference type="Proteomes" id="UP000317909">
    <property type="component" value="Chromosome"/>
</dbReference>
<dbReference type="OrthoDB" id="221300at2"/>
<dbReference type="GO" id="GO:0008233">
    <property type="term" value="F:peptidase activity"/>
    <property type="evidence" value="ECO:0007669"/>
    <property type="project" value="UniProtKB-KW"/>
</dbReference>
<evidence type="ECO:0000313" key="4">
    <source>
        <dbReference type="Proteomes" id="UP000317909"/>
    </source>
</evidence>
<dbReference type="InterPro" id="IPR013425">
    <property type="entry name" value="Autotrns_rpt"/>
</dbReference>
<gene>
    <name evidence="3" type="ORF">I41_15220</name>
</gene>
<accession>A0A517TVF0</accession>
<keyword evidence="3" id="KW-0645">Protease</keyword>